<reference evidence="2 3" key="1">
    <citation type="submission" date="2018-08" db="EMBL/GenBank/DDBJ databases">
        <title>Erythrobacter zhengii sp.nov., a bacterium isolated from deep-sea sediment.</title>
        <authorList>
            <person name="Fang C."/>
            <person name="Wu Y.-H."/>
            <person name="Sun C."/>
            <person name="Wang H."/>
            <person name="Cheng H."/>
            <person name="Meng F.-X."/>
            <person name="Wang C.-S."/>
            <person name="Xu X.-W."/>
        </authorList>
    </citation>
    <scope>NUCLEOTIDE SEQUENCE [LARGE SCALE GENOMIC DNA]</scope>
    <source>
        <strain evidence="2 3">V18</strain>
    </source>
</reference>
<comment type="caution">
    <text evidence="2">The sequence shown here is derived from an EMBL/GenBank/DDBJ whole genome shotgun (WGS) entry which is preliminary data.</text>
</comment>
<evidence type="ECO:0000313" key="3">
    <source>
        <dbReference type="Proteomes" id="UP000286576"/>
    </source>
</evidence>
<dbReference type="Pfam" id="PF13398">
    <property type="entry name" value="Peptidase_M50B"/>
    <property type="match status" value="1"/>
</dbReference>
<keyword evidence="1" id="KW-1133">Transmembrane helix</keyword>
<protein>
    <submittedName>
        <fullName evidence="2">M50 family peptidase</fullName>
    </submittedName>
</protein>
<dbReference type="RefSeq" id="WP_119587831.1">
    <property type="nucleotide sequence ID" value="NZ_CAWODQ010000028.1"/>
</dbReference>
<feature type="transmembrane region" description="Helical" evidence="1">
    <location>
        <begin position="18"/>
        <end position="39"/>
    </location>
</feature>
<dbReference type="PANTHER" id="PTHR33979">
    <property type="entry name" value="OS02G0221600 PROTEIN"/>
    <property type="match status" value="1"/>
</dbReference>
<sequence>MAFGGVRPGSQEEQVGRLVLAGVLVLLLPALPLGNYLIWPFVILTTWFHEMGHGLTALLTGNAFDELVIYANGSGYASSRTAMDGGGLSRALIAMGGPLGPSAMGALLILASSARKYWKPALVLLAGALVVSTVIWVRSTVGFVVLPLIAAALGWLAWRGPRGLQLFALQFLGVLAALSMFNDLDYLFSESAMIGGQSMLSDTGAIEAELLLPHWIWATLIIVISGLMIGGSLKYALNHEGHR</sequence>
<feature type="transmembrane region" description="Helical" evidence="1">
    <location>
        <begin position="117"/>
        <end position="135"/>
    </location>
</feature>
<feature type="transmembrane region" description="Helical" evidence="1">
    <location>
        <begin position="163"/>
        <end position="181"/>
    </location>
</feature>
<accession>A0A418NP61</accession>
<feature type="transmembrane region" description="Helical" evidence="1">
    <location>
        <begin position="91"/>
        <end position="110"/>
    </location>
</feature>
<evidence type="ECO:0000313" key="2">
    <source>
        <dbReference type="EMBL" id="RIV83887.1"/>
    </source>
</evidence>
<name>A0A418NP61_9SPHN</name>
<keyword evidence="1" id="KW-0472">Membrane</keyword>
<dbReference type="EMBL" id="QXFL01000008">
    <property type="protein sequence ID" value="RIV83887.1"/>
    <property type="molecule type" value="Genomic_DNA"/>
</dbReference>
<organism evidence="2 3">
    <name type="scientific">Aurantiacibacter zhengii</name>
    <dbReference type="NCBI Taxonomy" id="2307003"/>
    <lineage>
        <taxon>Bacteria</taxon>
        <taxon>Pseudomonadati</taxon>
        <taxon>Pseudomonadota</taxon>
        <taxon>Alphaproteobacteria</taxon>
        <taxon>Sphingomonadales</taxon>
        <taxon>Erythrobacteraceae</taxon>
        <taxon>Aurantiacibacter</taxon>
    </lineage>
</organism>
<feature type="transmembrane region" description="Helical" evidence="1">
    <location>
        <begin position="141"/>
        <end position="158"/>
    </location>
</feature>
<dbReference type="Proteomes" id="UP000286576">
    <property type="component" value="Unassembled WGS sequence"/>
</dbReference>
<keyword evidence="1" id="KW-0812">Transmembrane</keyword>
<dbReference type="AlphaFoldDB" id="A0A418NP61"/>
<evidence type="ECO:0000256" key="1">
    <source>
        <dbReference type="SAM" id="Phobius"/>
    </source>
</evidence>
<keyword evidence="3" id="KW-1185">Reference proteome</keyword>
<dbReference type="OrthoDB" id="7425566at2"/>
<dbReference type="InterPro" id="IPR049500">
    <property type="entry name" value="Peptidase_M50B-like"/>
</dbReference>
<feature type="transmembrane region" description="Helical" evidence="1">
    <location>
        <begin position="215"/>
        <end position="237"/>
    </location>
</feature>
<gene>
    <name evidence="2" type="ORF">D2V07_15505</name>
</gene>
<proteinExistence type="predicted"/>
<dbReference type="PANTHER" id="PTHR33979:SF2">
    <property type="entry name" value="PEPTIDASE M50B-LIKE-DOMAIN-CONTAINING PROTEIN"/>
    <property type="match status" value="1"/>
</dbReference>